<dbReference type="InterPro" id="IPR019801">
    <property type="entry name" value="Glyco_hydro_35_CS"/>
</dbReference>
<accession>A0ABM3GV92</accession>
<evidence type="ECO:0000256" key="3">
    <source>
        <dbReference type="ARBA" id="ARBA00012756"/>
    </source>
</evidence>
<sequence length="872" mass="96907">MSESLYTAPSLSATSAPPKEKMELSLSRATPILVLVLLSSLASCFAANVTYDRRSLIIDGQRKLFISASIHYPRSVPGMWPGLVQTAKDGGANTIESYVFWNGHEPSQGNYYFGDRYDLVKFVKIIQNAGMYMILRIGPFVAAEWSYGGVPIWLHYVPGTVFRTNNEPFKYHMQKFVTFIVNLMKKEKLFASQGGPIILAQVENEYGYNEQYYGKGAKPYIMWAANMAVSQNTGVPWIMCQQWDAPEYIIDTCNGFYCDQYAPNSPNKPKMWTENWPGWFKTFGARDPHRPPEDVAFSVARFFQKGGCLQNYYMYHGGTNFGRTNGGPFITTSYDYEAPIDEYGLPRFPKWGHLKELHKSIMLCEHALLNSEPTTLSLGPNAEADVYTSSGFCVAFLANIDDKEDKTVQFRNMSYHLPAWSVSILPDCKNVVFNSAKVRSQSSVVDMVPESLIPSASSLDGDLKVLKWEIFTEKPGLWGKEDFSLNGFVDHLNTTKYTTDYLWYTTSINVAENENCLKGGSRPSLLVESKGHGLHAFVNQKLQGSGYGNGTNVPFNFSAPISLKAGKNDIAILSVTVGIQNAGPHYEWVPAGLTNVKIKGLNKGILDISGYKWTYKIGLEGEQLGAPYGMKSVNWVSTTEPPKNQPLTWYKAIVDPPPGNEPVGLDMIHMGKGLAWLNGEPIGIYWPRLVSYENPCVKECNYRGTFKPDKCVTGCGEPSQRWYHVPRSWFKPSGNVLVILEEVGGDPTKVTLSKRKMSTVCSSVGEDYPAIDLETWKPDIDDDSSQDKAPRAHLKCPDSTQISAVNFASFGNPAGSCGSYSLGDCHDPLSKSVVEKACLNRNKCTIELTEGNFSKDLCPGSMRKLAVEAVCR</sequence>
<comment type="catalytic activity">
    <reaction evidence="1 7">
        <text>Hydrolysis of terminal non-reducing beta-D-galactose residues in beta-D-galactosides.</text>
        <dbReference type="EC" id="3.2.1.23"/>
    </reaction>
</comment>
<dbReference type="InterPro" id="IPR008979">
    <property type="entry name" value="Galactose-bd-like_sf"/>
</dbReference>
<dbReference type="GeneID" id="115755916"/>
<keyword evidence="4" id="KW-0732">Signal</keyword>
<dbReference type="InterPro" id="IPR041392">
    <property type="entry name" value="GHD"/>
</dbReference>
<evidence type="ECO:0000256" key="4">
    <source>
        <dbReference type="ARBA" id="ARBA00022729"/>
    </source>
</evidence>
<evidence type="ECO:0000256" key="5">
    <source>
        <dbReference type="ARBA" id="ARBA00022801"/>
    </source>
</evidence>
<keyword evidence="10" id="KW-1185">Reference proteome</keyword>
<dbReference type="CDD" id="cd22842">
    <property type="entry name" value="Gal_Rha_Lectin_BGal"/>
    <property type="match status" value="1"/>
</dbReference>
<evidence type="ECO:0000256" key="8">
    <source>
        <dbReference type="RuleBase" id="RU003679"/>
    </source>
</evidence>
<dbReference type="Gene3D" id="3.20.20.80">
    <property type="entry name" value="Glycosidases"/>
    <property type="match status" value="1"/>
</dbReference>
<evidence type="ECO:0000313" key="11">
    <source>
        <dbReference type="RefSeq" id="XP_048128277.1"/>
    </source>
</evidence>
<keyword evidence="6 7" id="KW-0326">Glycosidase</keyword>
<keyword evidence="5 7" id="KW-0378">Hydrolase</keyword>
<organism evidence="10 11">
    <name type="scientific">Rhodamnia argentea</name>
    <dbReference type="NCBI Taxonomy" id="178133"/>
    <lineage>
        <taxon>Eukaryota</taxon>
        <taxon>Viridiplantae</taxon>
        <taxon>Streptophyta</taxon>
        <taxon>Embryophyta</taxon>
        <taxon>Tracheophyta</taxon>
        <taxon>Spermatophyta</taxon>
        <taxon>Magnoliopsida</taxon>
        <taxon>eudicotyledons</taxon>
        <taxon>Gunneridae</taxon>
        <taxon>Pentapetalae</taxon>
        <taxon>rosids</taxon>
        <taxon>malvids</taxon>
        <taxon>Myrtales</taxon>
        <taxon>Myrtaceae</taxon>
        <taxon>Myrtoideae</taxon>
        <taxon>Myrteae</taxon>
        <taxon>Australasian group</taxon>
        <taxon>Rhodamnia</taxon>
    </lineage>
</organism>
<dbReference type="InterPro" id="IPR048913">
    <property type="entry name" value="BetaGal_gal-bd"/>
</dbReference>
<dbReference type="PRINTS" id="PR00742">
    <property type="entry name" value="GLHYDRLASE35"/>
</dbReference>
<dbReference type="PANTHER" id="PTHR23421">
    <property type="entry name" value="BETA-GALACTOSIDASE RELATED"/>
    <property type="match status" value="1"/>
</dbReference>
<proteinExistence type="inferred from homology"/>
<dbReference type="Gene3D" id="2.60.120.740">
    <property type="match status" value="1"/>
</dbReference>
<dbReference type="Gene3D" id="2.60.120.260">
    <property type="entry name" value="Galactose-binding domain-like"/>
    <property type="match status" value="1"/>
</dbReference>
<dbReference type="PROSITE" id="PS01182">
    <property type="entry name" value="GLYCOSYL_HYDROL_F35"/>
    <property type="match status" value="1"/>
</dbReference>
<dbReference type="InterPro" id="IPR001944">
    <property type="entry name" value="Glycoside_Hdrlase_35"/>
</dbReference>
<dbReference type="Pfam" id="PF02140">
    <property type="entry name" value="SUEL_Lectin"/>
    <property type="match status" value="1"/>
</dbReference>
<evidence type="ECO:0000256" key="1">
    <source>
        <dbReference type="ARBA" id="ARBA00001412"/>
    </source>
</evidence>
<evidence type="ECO:0000256" key="2">
    <source>
        <dbReference type="ARBA" id="ARBA00009809"/>
    </source>
</evidence>
<feature type="domain" description="SUEL-type lectin" evidence="9">
    <location>
        <begin position="786"/>
        <end position="872"/>
    </location>
</feature>
<dbReference type="Proteomes" id="UP000827889">
    <property type="component" value="Chromosome 11"/>
</dbReference>
<evidence type="ECO:0000259" key="9">
    <source>
        <dbReference type="PROSITE" id="PS50228"/>
    </source>
</evidence>
<dbReference type="SUPFAM" id="SSF51445">
    <property type="entry name" value="(Trans)glycosidases"/>
    <property type="match status" value="1"/>
</dbReference>
<dbReference type="EC" id="3.2.1.23" evidence="3 7"/>
<dbReference type="InterPro" id="IPR017853">
    <property type="entry name" value="GH"/>
</dbReference>
<dbReference type="RefSeq" id="XP_048128277.1">
    <property type="nucleotide sequence ID" value="XM_048272320.1"/>
</dbReference>
<name>A0ABM3GV92_9MYRT</name>
<evidence type="ECO:0000256" key="6">
    <source>
        <dbReference type="ARBA" id="ARBA00023295"/>
    </source>
</evidence>
<dbReference type="PROSITE" id="PS50228">
    <property type="entry name" value="SUEL_LECTIN"/>
    <property type="match status" value="1"/>
</dbReference>
<evidence type="ECO:0000256" key="7">
    <source>
        <dbReference type="RuleBase" id="RU000675"/>
    </source>
</evidence>
<dbReference type="InterPro" id="IPR000922">
    <property type="entry name" value="Lectin_gal-bd_dom"/>
</dbReference>
<dbReference type="Pfam" id="PF21467">
    <property type="entry name" value="BetaGal_gal-bd"/>
    <property type="match status" value="1"/>
</dbReference>
<evidence type="ECO:0000313" key="10">
    <source>
        <dbReference type="Proteomes" id="UP000827889"/>
    </source>
</evidence>
<reference evidence="11" key="1">
    <citation type="submission" date="2025-08" db="UniProtKB">
        <authorList>
            <consortium name="RefSeq"/>
        </authorList>
    </citation>
    <scope>IDENTIFICATION</scope>
    <source>
        <tissue evidence="11">Leaf</tissue>
    </source>
</reference>
<gene>
    <name evidence="11" type="primary">LOC115755916</name>
</gene>
<dbReference type="Pfam" id="PF17834">
    <property type="entry name" value="GHD"/>
    <property type="match status" value="1"/>
</dbReference>
<dbReference type="Pfam" id="PF01301">
    <property type="entry name" value="Glyco_hydro_35"/>
    <property type="match status" value="1"/>
</dbReference>
<dbReference type="SUPFAM" id="SSF49785">
    <property type="entry name" value="Galactose-binding domain-like"/>
    <property type="match status" value="2"/>
</dbReference>
<dbReference type="InterPro" id="IPR031330">
    <property type="entry name" value="Gly_Hdrlase_35_cat"/>
</dbReference>
<dbReference type="InterPro" id="IPR043159">
    <property type="entry name" value="Lectin_gal-bd_sf"/>
</dbReference>
<protein>
    <recommendedName>
        <fullName evidence="3 7">Beta-galactosidase</fullName>
        <ecNumber evidence="3 7">3.2.1.23</ecNumber>
    </recommendedName>
</protein>
<comment type="similarity">
    <text evidence="2 8">Belongs to the glycosyl hydrolase 35 family.</text>
</comment>